<evidence type="ECO:0000256" key="1">
    <source>
        <dbReference type="SAM" id="MobiDB-lite"/>
    </source>
</evidence>
<proteinExistence type="evidence at transcript level"/>
<dbReference type="RefSeq" id="XP_004520899.1">
    <property type="nucleotide sequence ID" value="XM_004520842.3"/>
</dbReference>
<dbReference type="OrthoDB" id="8061725at2759"/>
<feature type="compositionally biased region" description="Low complexity" evidence="1">
    <location>
        <begin position="170"/>
        <end position="179"/>
    </location>
</feature>
<feature type="region of interest" description="Disordered" evidence="1">
    <location>
        <begin position="747"/>
        <end position="770"/>
    </location>
</feature>
<dbReference type="GeneID" id="101455661"/>
<feature type="region of interest" description="Disordered" evidence="1">
    <location>
        <begin position="557"/>
        <end position="581"/>
    </location>
</feature>
<dbReference type="KEGG" id="ccat:101455661"/>
<evidence type="ECO:0000313" key="2">
    <source>
        <dbReference type="EMBL" id="JAB98875.1"/>
    </source>
</evidence>
<feature type="compositionally biased region" description="Polar residues" evidence="1">
    <location>
        <begin position="95"/>
        <end position="106"/>
    </location>
</feature>
<feature type="compositionally biased region" description="Polar residues" evidence="1">
    <location>
        <begin position="63"/>
        <end position="81"/>
    </location>
</feature>
<feature type="region of interest" description="Disordered" evidence="1">
    <location>
        <begin position="10"/>
        <end position="111"/>
    </location>
</feature>
<feature type="region of interest" description="Disordered" evidence="1">
    <location>
        <begin position="442"/>
        <end position="505"/>
    </location>
</feature>
<dbReference type="EMBL" id="GAMC01007680">
    <property type="protein sequence ID" value="JAB98875.1"/>
    <property type="molecule type" value="mRNA"/>
</dbReference>
<dbReference type="CTD" id="32090"/>
<feature type="region of interest" description="Disordered" evidence="1">
    <location>
        <begin position="133"/>
        <end position="180"/>
    </location>
</feature>
<feature type="compositionally biased region" description="Polar residues" evidence="1">
    <location>
        <begin position="136"/>
        <end position="162"/>
    </location>
</feature>
<feature type="compositionally biased region" description="Basic and acidic residues" evidence="1">
    <location>
        <begin position="471"/>
        <end position="480"/>
    </location>
</feature>
<accession>W8BCA1</accession>
<sequence>MDTLFDLLKAAPSVNAKDLQPKKTGDLGTVTKRSPSPEPLQETQTSNKIKKIDDKLIEEPDFQNASMSTPSKFDIKSSLTSPGIRRESMPPPDTNFVTKNINKSRSLSPPKGLLVKPLKVLVERKKIEEFSIGKSFKSNKTSKPNSTAKRQSQENRSSSTLKNGEKSAKKATPTKAQQKLFDSDVIIKPQKLPKFNVKTCKVRLLRQDLSKLQNEFLIKRKDQKKAKNLSPKTINNRKKSSSSSPEKLSPSKRARQTFEKETNRREFFIKLHSFAKTSKSKVKTEKVTKFSPGSIAKRVNAAAAVSSTKPTKFTRTQLIRMYGKRVFCSRVKIERCSHPMMLIFESNARARRLQAKRSKSKNLSVSFREQVEIFGDSSDSEEPEVNQTSDIDLPSTSQAALKSSNSSITSLTATPARLKKVENGKVVDDILLDPSLFVAPTVSSTPYVSPGRKKREKKSFSPLKGDGAPSPRKEQLKLANEKMPPSSLRRLTADEVDEEDDEDDECEYIVPIEIPERRISRTSSTNAIDDNVEKQADEVLQHDSLTAEFSDIVENKTTEQDSSRESFASAVGHPSTGISDELHLDNTTAENTTNGAIDKMDTEQIVTDVAIEPTCAGYRSSVTKEPTELTLDLVSPSQSLNSLNDIVGTIINDVGVNRTNSPKETTKDSESLLSNCISGTEVDNSDRRDSEELAFDEPKLRNTLDNDISLQLFADDDNTANSNFLEANAIKDSEIVDGIVQERIDEISKDKHSGSPNEANTNISSKAKVE</sequence>
<reference evidence="2" key="1">
    <citation type="submission" date="2013-07" db="EMBL/GenBank/DDBJ databases">
        <authorList>
            <person name="Geib S."/>
        </authorList>
    </citation>
    <scope>NUCLEOTIDE SEQUENCE</scope>
</reference>
<name>W8BCA1_CERCA</name>
<feature type="region of interest" description="Disordered" evidence="1">
    <location>
        <begin position="223"/>
        <end position="260"/>
    </location>
</feature>
<organism evidence="2">
    <name type="scientific">Ceratitis capitata</name>
    <name type="common">Mediterranean fruit fly</name>
    <name type="synonym">Tephritis capitata</name>
    <dbReference type="NCBI Taxonomy" id="7213"/>
    <lineage>
        <taxon>Eukaryota</taxon>
        <taxon>Metazoa</taxon>
        <taxon>Ecdysozoa</taxon>
        <taxon>Arthropoda</taxon>
        <taxon>Hexapoda</taxon>
        <taxon>Insecta</taxon>
        <taxon>Pterygota</taxon>
        <taxon>Neoptera</taxon>
        <taxon>Endopterygota</taxon>
        <taxon>Diptera</taxon>
        <taxon>Brachycera</taxon>
        <taxon>Muscomorpha</taxon>
        <taxon>Tephritoidea</taxon>
        <taxon>Tephritidae</taxon>
        <taxon>Ceratitis</taxon>
        <taxon>Ceratitis</taxon>
    </lineage>
</organism>
<feature type="compositionally biased region" description="Polar residues" evidence="1">
    <location>
        <begin position="754"/>
        <end position="770"/>
    </location>
</feature>
<feature type="region of interest" description="Disordered" evidence="1">
    <location>
        <begin position="376"/>
        <end position="395"/>
    </location>
</feature>
<feature type="compositionally biased region" description="Polar residues" evidence="1">
    <location>
        <begin position="385"/>
        <end position="395"/>
    </location>
</feature>
<dbReference type="AlphaFoldDB" id="W8BCA1"/>
<reference evidence="2" key="2">
    <citation type="journal article" date="2014" name="BMC Genomics">
        <title>A genomic perspective to assessing quality of mass-reared SIT flies used in Mediterranean fruit fly (Ceratitis capitata) eradication in California.</title>
        <authorList>
            <person name="Calla B."/>
            <person name="Hall B."/>
            <person name="Hou S."/>
            <person name="Geib S.M."/>
        </authorList>
    </citation>
    <scope>NUCLEOTIDE SEQUENCE</scope>
</reference>
<feature type="compositionally biased region" description="Acidic residues" evidence="1">
    <location>
        <begin position="494"/>
        <end position="505"/>
    </location>
</feature>
<protein>
    <submittedName>
        <fullName evidence="2">Uncharacterized protein</fullName>
    </submittedName>
</protein>